<reference evidence="2" key="1">
    <citation type="journal article" date="2019" name="bioRxiv">
        <title>The Genome of the Zebra Mussel, Dreissena polymorpha: A Resource for Invasive Species Research.</title>
        <authorList>
            <person name="McCartney M.A."/>
            <person name="Auch B."/>
            <person name="Kono T."/>
            <person name="Mallez S."/>
            <person name="Zhang Y."/>
            <person name="Obille A."/>
            <person name="Becker A."/>
            <person name="Abrahante J.E."/>
            <person name="Garbe J."/>
            <person name="Badalamenti J.P."/>
            <person name="Herman A."/>
            <person name="Mangelson H."/>
            <person name="Liachko I."/>
            <person name="Sullivan S."/>
            <person name="Sone E.D."/>
            <person name="Koren S."/>
            <person name="Silverstein K.A.T."/>
            <person name="Beckman K.B."/>
            <person name="Gohl D.M."/>
        </authorList>
    </citation>
    <scope>NUCLEOTIDE SEQUENCE</scope>
    <source>
        <strain evidence="2">Duluth1</strain>
        <tissue evidence="2">Whole animal</tissue>
    </source>
</reference>
<protein>
    <submittedName>
        <fullName evidence="2">Uncharacterized protein</fullName>
    </submittedName>
</protein>
<name>A0A9D4DD82_DREPO</name>
<dbReference type="Proteomes" id="UP000828390">
    <property type="component" value="Unassembled WGS sequence"/>
</dbReference>
<reference evidence="2" key="2">
    <citation type="submission" date="2020-11" db="EMBL/GenBank/DDBJ databases">
        <authorList>
            <person name="McCartney M.A."/>
            <person name="Auch B."/>
            <person name="Kono T."/>
            <person name="Mallez S."/>
            <person name="Becker A."/>
            <person name="Gohl D.M."/>
            <person name="Silverstein K.A.T."/>
            <person name="Koren S."/>
            <person name="Bechman K.B."/>
            <person name="Herman A."/>
            <person name="Abrahante J.E."/>
            <person name="Garbe J."/>
        </authorList>
    </citation>
    <scope>NUCLEOTIDE SEQUENCE</scope>
    <source>
        <strain evidence="2">Duluth1</strain>
        <tissue evidence="2">Whole animal</tissue>
    </source>
</reference>
<organism evidence="2 3">
    <name type="scientific">Dreissena polymorpha</name>
    <name type="common">Zebra mussel</name>
    <name type="synonym">Mytilus polymorpha</name>
    <dbReference type="NCBI Taxonomy" id="45954"/>
    <lineage>
        <taxon>Eukaryota</taxon>
        <taxon>Metazoa</taxon>
        <taxon>Spiralia</taxon>
        <taxon>Lophotrochozoa</taxon>
        <taxon>Mollusca</taxon>
        <taxon>Bivalvia</taxon>
        <taxon>Autobranchia</taxon>
        <taxon>Heteroconchia</taxon>
        <taxon>Euheterodonta</taxon>
        <taxon>Imparidentia</taxon>
        <taxon>Neoheterodontei</taxon>
        <taxon>Myida</taxon>
        <taxon>Dreissenoidea</taxon>
        <taxon>Dreissenidae</taxon>
        <taxon>Dreissena</taxon>
    </lineage>
</organism>
<evidence type="ECO:0000313" key="2">
    <source>
        <dbReference type="EMBL" id="KAH3746503.1"/>
    </source>
</evidence>
<dbReference type="AlphaFoldDB" id="A0A9D4DD82"/>
<feature type="compositionally biased region" description="Basic and acidic residues" evidence="1">
    <location>
        <begin position="59"/>
        <end position="68"/>
    </location>
</feature>
<proteinExistence type="predicted"/>
<accession>A0A9D4DD82</accession>
<evidence type="ECO:0000313" key="3">
    <source>
        <dbReference type="Proteomes" id="UP000828390"/>
    </source>
</evidence>
<dbReference type="EMBL" id="JAIWYP010000010">
    <property type="protein sequence ID" value="KAH3746503.1"/>
    <property type="molecule type" value="Genomic_DNA"/>
</dbReference>
<evidence type="ECO:0000256" key="1">
    <source>
        <dbReference type="SAM" id="MobiDB-lite"/>
    </source>
</evidence>
<keyword evidence="3" id="KW-1185">Reference proteome</keyword>
<comment type="caution">
    <text evidence="2">The sequence shown here is derived from an EMBL/GenBank/DDBJ whole genome shotgun (WGS) entry which is preliminary data.</text>
</comment>
<sequence length="68" mass="7993">MDHAYIKSTERTPGFQVIKTDLGQIIHIPVPVRRLSLPLKNGDRKDCYPRQPGQHQNRRAKELNWMKD</sequence>
<gene>
    <name evidence="2" type="ORF">DPMN_180911</name>
</gene>
<feature type="region of interest" description="Disordered" evidence="1">
    <location>
        <begin position="40"/>
        <end position="68"/>
    </location>
</feature>